<evidence type="ECO:0000256" key="1">
    <source>
        <dbReference type="ARBA" id="ARBA00009091"/>
    </source>
</evidence>
<dbReference type="PANTHER" id="PTHR35089">
    <property type="entry name" value="CHAPERONE PROTEIN SKP"/>
    <property type="match status" value="1"/>
</dbReference>
<dbReference type="InterPro" id="IPR005632">
    <property type="entry name" value="Chaperone_Skp"/>
</dbReference>
<evidence type="ECO:0000256" key="2">
    <source>
        <dbReference type="ARBA" id="ARBA00022729"/>
    </source>
</evidence>
<dbReference type="Gene3D" id="3.30.910.20">
    <property type="entry name" value="Skp domain"/>
    <property type="match status" value="1"/>
</dbReference>
<dbReference type="RefSeq" id="WP_119057003.1">
    <property type="nucleotide sequence ID" value="NZ_OX579588.1"/>
</dbReference>
<organism evidence="5 6">
    <name type="scientific">Candidatus Ornithobacterium hominis</name>
    <dbReference type="NCBI Taxonomy" id="2497989"/>
    <lineage>
        <taxon>Bacteria</taxon>
        <taxon>Pseudomonadati</taxon>
        <taxon>Bacteroidota</taxon>
        <taxon>Flavobacteriia</taxon>
        <taxon>Flavobacteriales</taxon>
        <taxon>Weeksellaceae</taxon>
        <taxon>Ornithobacterium</taxon>
    </lineage>
</organism>
<dbReference type="OrthoDB" id="1524711at2"/>
<feature type="coiled-coil region" evidence="3">
    <location>
        <begin position="44"/>
        <end position="121"/>
    </location>
</feature>
<dbReference type="EMBL" id="UNSC01000001">
    <property type="protein sequence ID" value="SZD70946.1"/>
    <property type="molecule type" value="Genomic_DNA"/>
</dbReference>
<proteinExistence type="inferred from homology"/>
<dbReference type="SUPFAM" id="SSF111384">
    <property type="entry name" value="OmpH-like"/>
    <property type="match status" value="1"/>
</dbReference>
<evidence type="ECO:0000313" key="6">
    <source>
        <dbReference type="Proteomes" id="UP000262142"/>
    </source>
</evidence>
<evidence type="ECO:0000313" key="5">
    <source>
        <dbReference type="EMBL" id="SZD70946.1"/>
    </source>
</evidence>
<feature type="signal peptide" evidence="4">
    <location>
        <begin position="1"/>
        <end position="22"/>
    </location>
</feature>
<dbReference type="AlphaFoldDB" id="A0A383TVE2"/>
<feature type="chain" id="PRO_5017029239" evidence="4">
    <location>
        <begin position="23"/>
        <end position="181"/>
    </location>
</feature>
<name>A0A383TVE2_9FLAO</name>
<keyword evidence="3" id="KW-0175">Coiled coil</keyword>
<gene>
    <name evidence="5" type="ORF">SAMEA104719789_00037</name>
</gene>
<dbReference type="GO" id="GO:0051082">
    <property type="term" value="F:unfolded protein binding"/>
    <property type="evidence" value="ECO:0007669"/>
    <property type="project" value="InterPro"/>
</dbReference>
<protein>
    <submittedName>
        <fullName evidence="5">Periplasmic chaperone</fullName>
    </submittedName>
</protein>
<dbReference type="GO" id="GO:0050821">
    <property type="term" value="P:protein stabilization"/>
    <property type="evidence" value="ECO:0007669"/>
    <property type="project" value="TreeGrafter"/>
</dbReference>
<dbReference type="PANTHER" id="PTHR35089:SF1">
    <property type="entry name" value="CHAPERONE PROTEIN SKP"/>
    <property type="match status" value="1"/>
</dbReference>
<sequence>MKKFTLIAFLSFFMFSFANLNAQAVAHVNSNDILNAMPAFKEAQTKLEAEANRHKTEVERQQKEIQEIYTKAQKDIESVQNKSDAEKQAMMQKLQPVEQNLQQKQQTLAQYQQKATQDLAKMEGELTEPIYTKIENAIAEVGKKKNISYIFDLATAAKNGSLVYFQGGTDLTSEVKKLLGL</sequence>
<reference evidence="5 6" key="1">
    <citation type="submission" date="2018-09" db="EMBL/GenBank/DDBJ databases">
        <authorList>
            <consortium name="Pathogen Informatics"/>
        </authorList>
    </citation>
    <scope>NUCLEOTIDE SEQUENCE [LARGE SCALE GENOMIC DNA]</scope>
    <source>
        <strain evidence="5 6">OH-22767</strain>
    </source>
</reference>
<evidence type="ECO:0000256" key="4">
    <source>
        <dbReference type="SAM" id="SignalP"/>
    </source>
</evidence>
<keyword evidence="6" id="KW-1185">Reference proteome</keyword>
<comment type="similarity">
    <text evidence="1">Belongs to the Skp family.</text>
</comment>
<dbReference type="GO" id="GO:0005829">
    <property type="term" value="C:cytosol"/>
    <property type="evidence" value="ECO:0007669"/>
    <property type="project" value="TreeGrafter"/>
</dbReference>
<evidence type="ECO:0000256" key="3">
    <source>
        <dbReference type="SAM" id="Coils"/>
    </source>
</evidence>
<dbReference type="Pfam" id="PF03938">
    <property type="entry name" value="OmpH"/>
    <property type="match status" value="1"/>
</dbReference>
<keyword evidence="2 4" id="KW-0732">Signal</keyword>
<dbReference type="InterPro" id="IPR024930">
    <property type="entry name" value="Skp_dom_sf"/>
</dbReference>
<dbReference type="SMART" id="SM00935">
    <property type="entry name" value="OmpH"/>
    <property type="match status" value="1"/>
</dbReference>
<dbReference type="Proteomes" id="UP000262142">
    <property type="component" value="Unassembled WGS sequence"/>
</dbReference>
<accession>A0A383TVE2</accession>